<feature type="domain" description="Glycosyl transferase family 1" evidence="1">
    <location>
        <begin position="161"/>
        <end position="324"/>
    </location>
</feature>
<dbReference type="PANTHER" id="PTHR12526">
    <property type="entry name" value="GLYCOSYLTRANSFERASE"/>
    <property type="match status" value="1"/>
</dbReference>
<proteinExistence type="predicted"/>
<reference evidence="2 3" key="1">
    <citation type="submission" date="2019-07" db="EMBL/GenBank/DDBJ databases">
        <title>Whole genome shotgun sequence of Sphingobacterium mizutaii NBRC 14946.</title>
        <authorList>
            <person name="Hosoyama A."/>
            <person name="Uohara A."/>
            <person name="Ohji S."/>
            <person name="Ichikawa N."/>
        </authorList>
    </citation>
    <scope>NUCLEOTIDE SEQUENCE [LARGE SCALE GENOMIC DNA]</scope>
    <source>
        <strain evidence="2 3">NBRC 14946</strain>
    </source>
</reference>
<comment type="caution">
    <text evidence="2">The sequence shown here is derived from an EMBL/GenBank/DDBJ whole genome shotgun (WGS) entry which is preliminary data.</text>
</comment>
<accession>A0ABQ0W3B6</accession>
<evidence type="ECO:0000313" key="2">
    <source>
        <dbReference type="EMBL" id="GEM67416.1"/>
    </source>
</evidence>
<evidence type="ECO:0000259" key="1">
    <source>
        <dbReference type="Pfam" id="PF00534"/>
    </source>
</evidence>
<keyword evidence="2" id="KW-0808">Transferase</keyword>
<name>A0ABQ0W3B6_9SPHI</name>
<dbReference type="Proteomes" id="UP000321676">
    <property type="component" value="Unassembled WGS sequence"/>
</dbReference>
<sequence>MNTFIKTSALINNHFSTKHINISAANELADIGKLRKRKIFNFLGMYFKVLKELMVNRPNLVYLTISPTGAAFYKDAIFAQMVKLFKVKIVYHLHGQGIYKVINSSKNKYRIYKYVFKSADIIILSKMLLFDIIKVRDVSKNVFILPNGIPKSVITFPERNHNGSPKEIRILYLSNYIPAKGALLALKAFHSILMQSNKPVSFELFGGISNQAYFDSIKDYVRENKLEAHVSINSGIYGEEKIRKMETCDIFLFPSRFECFPLSIIEAMMCGLCIVSTAVGAIPELVLENNCGLLSKPEDLEELTSILSMIVENDDLREKYSKNSLKSFEDKYQMEAFENSLINIINKTQNATN</sequence>
<dbReference type="GO" id="GO:0016740">
    <property type="term" value="F:transferase activity"/>
    <property type="evidence" value="ECO:0007669"/>
    <property type="project" value="UniProtKB-KW"/>
</dbReference>
<dbReference type="InterPro" id="IPR001296">
    <property type="entry name" value="Glyco_trans_1"/>
</dbReference>
<dbReference type="CDD" id="cd03801">
    <property type="entry name" value="GT4_PimA-like"/>
    <property type="match status" value="1"/>
</dbReference>
<dbReference type="SUPFAM" id="SSF53756">
    <property type="entry name" value="UDP-Glycosyltransferase/glycogen phosphorylase"/>
    <property type="match status" value="1"/>
</dbReference>
<protein>
    <submittedName>
        <fullName evidence="2">Glycosyl transferase</fullName>
    </submittedName>
</protein>
<evidence type="ECO:0000313" key="3">
    <source>
        <dbReference type="Proteomes" id="UP000321676"/>
    </source>
</evidence>
<dbReference type="PANTHER" id="PTHR12526:SF627">
    <property type="entry name" value="D-RHAMNOSYLTRANSFERASE WBPZ"/>
    <property type="match status" value="1"/>
</dbReference>
<gene>
    <name evidence="2" type="ORF">SMI01S_10220</name>
</gene>
<dbReference type="Pfam" id="PF00534">
    <property type="entry name" value="Glycos_transf_1"/>
    <property type="match status" value="1"/>
</dbReference>
<dbReference type="EMBL" id="BJXH01000005">
    <property type="protein sequence ID" value="GEM67416.1"/>
    <property type="molecule type" value="Genomic_DNA"/>
</dbReference>
<organism evidence="2 3">
    <name type="scientific">Sphingobacterium mizutaii NBRC 14946 = DSM 11724</name>
    <dbReference type="NCBI Taxonomy" id="1220576"/>
    <lineage>
        <taxon>Bacteria</taxon>
        <taxon>Pseudomonadati</taxon>
        <taxon>Bacteroidota</taxon>
        <taxon>Sphingobacteriia</taxon>
        <taxon>Sphingobacteriales</taxon>
        <taxon>Sphingobacteriaceae</taxon>
        <taxon>Sphingobacterium</taxon>
    </lineage>
</organism>
<keyword evidence="3" id="KW-1185">Reference proteome</keyword>
<dbReference type="Gene3D" id="3.40.50.2000">
    <property type="entry name" value="Glycogen Phosphorylase B"/>
    <property type="match status" value="2"/>
</dbReference>